<dbReference type="CDD" id="cd00303">
    <property type="entry name" value="retropepsin_like"/>
    <property type="match status" value="1"/>
</dbReference>
<dbReference type="Proteomes" id="UP000701801">
    <property type="component" value="Unassembled WGS sequence"/>
</dbReference>
<dbReference type="OrthoDB" id="4488294at2759"/>
<gene>
    <name evidence="1" type="ORF">HYALB_00013707</name>
</gene>
<dbReference type="AlphaFoldDB" id="A0A9N9M074"/>
<comment type="caution">
    <text evidence="1">The sequence shown here is derived from an EMBL/GenBank/DDBJ whole genome shotgun (WGS) entry which is preliminary data.</text>
</comment>
<evidence type="ECO:0008006" key="3">
    <source>
        <dbReference type="Google" id="ProtNLM"/>
    </source>
</evidence>
<dbReference type="InterPro" id="IPR021109">
    <property type="entry name" value="Peptidase_aspartic_dom_sf"/>
</dbReference>
<sequence>TGNFLSPDAAGRLNVPVKKTIPYQLTVVDGTEIGYQNGIIDHSTIPTKTNIEGHCSDTQFDIVEMGSKEAILGMPWIREHNPDIDWKERKITFSRCSCVGKGADSELPVQYREFKDLFENPEDMRALPEHRPWDHEIKLKEGHDLRKQKLRPYNWRNLQLLEEYVKEGIRKGHIRKSDSPIASNMLIAKKKDDPKGRACVDYREVNNATVKDAYPLPTGQYLRDKLGRAKIFTKLDQRNAFGLIRIKPGDEWKTAFVLPSGLY</sequence>
<protein>
    <recommendedName>
        <fullName evidence="3">Reverse transcriptase domain-containing protein</fullName>
    </recommendedName>
</protein>
<dbReference type="EMBL" id="CAJVRM010000501">
    <property type="protein sequence ID" value="CAG8981637.1"/>
    <property type="molecule type" value="Genomic_DNA"/>
</dbReference>
<name>A0A9N9M074_9HELO</name>
<dbReference type="InterPro" id="IPR043502">
    <property type="entry name" value="DNA/RNA_pol_sf"/>
</dbReference>
<reference evidence="1" key="1">
    <citation type="submission" date="2021-07" db="EMBL/GenBank/DDBJ databases">
        <authorList>
            <person name="Durling M."/>
        </authorList>
    </citation>
    <scope>NUCLEOTIDE SEQUENCE</scope>
</reference>
<dbReference type="SUPFAM" id="SSF56672">
    <property type="entry name" value="DNA/RNA polymerases"/>
    <property type="match status" value="1"/>
</dbReference>
<evidence type="ECO:0000313" key="1">
    <source>
        <dbReference type="EMBL" id="CAG8981637.1"/>
    </source>
</evidence>
<dbReference type="PANTHER" id="PTHR15503">
    <property type="entry name" value="LDOC1 RELATED"/>
    <property type="match status" value="1"/>
</dbReference>
<dbReference type="Gene3D" id="3.10.10.10">
    <property type="entry name" value="HIV Type 1 Reverse Transcriptase, subunit A, domain 1"/>
    <property type="match status" value="1"/>
</dbReference>
<dbReference type="CDD" id="cd01647">
    <property type="entry name" value="RT_LTR"/>
    <property type="match status" value="1"/>
</dbReference>
<dbReference type="InterPro" id="IPR032567">
    <property type="entry name" value="RTL1-rel"/>
</dbReference>
<dbReference type="PANTHER" id="PTHR15503:SF22">
    <property type="entry name" value="TRANSPOSON TY3-I GAG POLYPROTEIN"/>
    <property type="match status" value="1"/>
</dbReference>
<organism evidence="1 2">
    <name type="scientific">Hymenoscyphus albidus</name>
    <dbReference type="NCBI Taxonomy" id="595503"/>
    <lineage>
        <taxon>Eukaryota</taxon>
        <taxon>Fungi</taxon>
        <taxon>Dikarya</taxon>
        <taxon>Ascomycota</taxon>
        <taxon>Pezizomycotina</taxon>
        <taxon>Leotiomycetes</taxon>
        <taxon>Helotiales</taxon>
        <taxon>Helotiaceae</taxon>
        <taxon>Hymenoscyphus</taxon>
    </lineage>
</organism>
<dbReference type="Gene3D" id="2.40.70.10">
    <property type="entry name" value="Acid Proteases"/>
    <property type="match status" value="1"/>
</dbReference>
<feature type="non-terminal residue" evidence="1">
    <location>
        <position position="263"/>
    </location>
</feature>
<proteinExistence type="predicted"/>
<feature type="non-terminal residue" evidence="1">
    <location>
        <position position="1"/>
    </location>
</feature>
<accession>A0A9N9M074</accession>
<evidence type="ECO:0000313" key="2">
    <source>
        <dbReference type="Proteomes" id="UP000701801"/>
    </source>
</evidence>
<keyword evidence="2" id="KW-1185">Reference proteome</keyword>